<proteinExistence type="predicted"/>
<sequence length="60" mass="6637">MSVRISIRPTHKDLRCAERAVGQKDLIEEAVLRMDEQAIDLPMVLLPRRSAMSATSATTG</sequence>
<comment type="caution">
    <text evidence="1">The sequence shown here is derived from an EMBL/GenBank/DDBJ whole genome shotgun (WGS) entry which is preliminary data.</text>
</comment>
<dbReference type="RefSeq" id="WP_271429308.1">
    <property type="nucleotide sequence ID" value="NZ_JAQIPB010000008.1"/>
</dbReference>
<accession>A0AAE3NAJ8</accession>
<protein>
    <submittedName>
        <fullName evidence="1">Uncharacterized protein</fullName>
    </submittedName>
</protein>
<evidence type="ECO:0000313" key="1">
    <source>
        <dbReference type="EMBL" id="MDA7418096.1"/>
    </source>
</evidence>
<dbReference type="EMBL" id="JAQIPB010000008">
    <property type="protein sequence ID" value="MDA7418096.1"/>
    <property type="molecule type" value="Genomic_DNA"/>
</dbReference>
<organism evidence="1 2">
    <name type="scientific">Xenophilus arseniciresistens</name>
    <dbReference type="NCBI Taxonomy" id="1283306"/>
    <lineage>
        <taxon>Bacteria</taxon>
        <taxon>Pseudomonadati</taxon>
        <taxon>Pseudomonadota</taxon>
        <taxon>Betaproteobacteria</taxon>
        <taxon>Burkholderiales</taxon>
        <taxon>Comamonadaceae</taxon>
        <taxon>Xenophilus</taxon>
    </lineage>
</organism>
<dbReference type="Proteomes" id="UP001212602">
    <property type="component" value="Unassembled WGS sequence"/>
</dbReference>
<reference evidence="1" key="1">
    <citation type="submission" date="2023-01" db="EMBL/GenBank/DDBJ databases">
        <title>Xenophilus mangrovi sp. nov., isolated from soil of Mangrove nature reserve.</title>
        <authorList>
            <person name="Xu S."/>
            <person name="Liu Z."/>
            <person name="Xu Y."/>
        </authorList>
    </citation>
    <scope>NUCLEOTIDE SEQUENCE</scope>
    <source>
        <strain evidence="1">YW8</strain>
    </source>
</reference>
<gene>
    <name evidence="1" type="ORF">PGB34_17155</name>
</gene>
<name>A0AAE3NAJ8_9BURK</name>
<evidence type="ECO:0000313" key="2">
    <source>
        <dbReference type="Proteomes" id="UP001212602"/>
    </source>
</evidence>
<dbReference type="AlphaFoldDB" id="A0AAE3NAJ8"/>
<keyword evidence="2" id="KW-1185">Reference proteome</keyword>